<keyword evidence="2" id="KW-0808">Transferase</keyword>
<evidence type="ECO:0000259" key="1">
    <source>
        <dbReference type="Pfam" id="PF22691"/>
    </source>
</evidence>
<dbReference type="EMBL" id="JACDUS010000014">
    <property type="protein sequence ID" value="MBA2882985.1"/>
    <property type="molecule type" value="Genomic_DNA"/>
</dbReference>
<dbReference type="InterPro" id="IPR055140">
    <property type="entry name" value="Thiolase_C_2"/>
</dbReference>
<name>A0A7W0CC30_9BACT</name>
<proteinExistence type="predicted"/>
<comment type="caution">
    <text evidence="2">The sequence shown here is derived from an EMBL/GenBank/DDBJ whole genome shotgun (WGS) entry which is preliminary data.</text>
</comment>
<protein>
    <submittedName>
        <fullName evidence="2">Acetyl-CoA acetyltransferase</fullName>
    </submittedName>
</protein>
<accession>A0A7W0CC30</accession>
<gene>
    <name evidence="2" type="ORF">HNR65_003341</name>
</gene>
<keyword evidence="3" id="KW-1185">Reference proteome</keyword>
<sequence length="393" mass="41309">MKSISGKTAIVGIGEVPTGHFPDRSFIKAAVDVCEMAITDAGIPKQDIDTVIPIGVVSNPLDNTNVICSWLVEELGLGKTAKSNFQVMSGGSSSANSLKVASALVAAGLSKAVLVVHCDRMGTGLDLSAAISMFSKASINQEYEMPYGFSQLALAGFLQQRYMYETGTTERQIASVVESLRKWAALNPNAMLRKPKTADEILQSKMISSPVRKKMMNILADGAAAFIVTSSEYARDLTDTPAYVLGIGSRCTSFTVTAQPHFDCWQPAVDGAYHMAGIGPGDIDVAEIYDAFPTFILISMELLGLCEKGKAGKFVEDGNTSPGGRLPVSTNGAMMAQGHTGAGGGMAILVEAARQIMGKAGERQVQNANIAIETASGGIGMDFHVGVLGKEGQ</sequence>
<dbReference type="PANTHER" id="PTHR42870:SF1">
    <property type="entry name" value="NON-SPECIFIC LIPID-TRANSFER PROTEIN-LIKE 2"/>
    <property type="match status" value="1"/>
</dbReference>
<dbReference type="AlphaFoldDB" id="A0A7W0CC30"/>
<reference evidence="2 3" key="1">
    <citation type="submission" date="2020-07" db="EMBL/GenBank/DDBJ databases">
        <title>Genomic Encyclopedia of Type Strains, Phase IV (KMG-IV): sequencing the most valuable type-strain genomes for metagenomic binning, comparative biology and taxonomic classification.</title>
        <authorList>
            <person name="Goeker M."/>
        </authorList>
    </citation>
    <scope>NUCLEOTIDE SEQUENCE [LARGE SCALE GENOMIC DNA]</scope>
    <source>
        <strain evidence="2 3">DSM 17721</strain>
    </source>
</reference>
<dbReference type="RefSeq" id="WP_181552599.1">
    <property type="nucleotide sequence ID" value="NZ_JACDUS010000014.1"/>
</dbReference>
<dbReference type="InterPro" id="IPR016039">
    <property type="entry name" value="Thiolase-like"/>
</dbReference>
<dbReference type="GO" id="GO:0003988">
    <property type="term" value="F:acetyl-CoA C-acyltransferase activity"/>
    <property type="evidence" value="ECO:0007669"/>
    <property type="project" value="UniProtKB-ARBA"/>
</dbReference>
<dbReference type="Pfam" id="PF22691">
    <property type="entry name" value="Thiolase_C_1"/>
    <property type="match status" value="1"/>
</dbReference>
<feature type="domain" description="Thiolase C-terminal" evidence="1">
    <location>
        <begin position="260"/>
        <end position="390"/>
    </location>
</feature>
<dbReference type="SUPFAM" id="SSF53901">
    <property type="entry name" value="Thiolase-like"/>
    <property type="match status" value="1"/>
</dbReference>
<dbReference type="Proteomes" id="UP000525298">
    <property type="component" value="Unassembled WGS sequence"/>
</dbReference>
<dbReference type="PANTHER" id="PTHR42870">
    <property type="entry name" value="ACETYL-COA C-ACETYLTRANSFERASE"/>
    <property type="match status" value="1"/>
</dbReference>
<evidence type="ECO:0000313" key="3">
    <source>
        <dbReference type="Proteomes" id="UP000525298"/>
    </source>
</evidence>
<evidence type="ECO:0000313" key="2">
    <source>
        <dbReference type="EMBL" id="MBA2882985.1"/>
    </source>
</evidence>
<dbReference type="CDD" id="cd00829">
    <property type="entry name" value="SCP-x_thiolase"/>
    <property type="match status" value="1"/>
</dbReference>
<dbReference type="InterPro" id="IPR002155">
    <property type="entry name" value="Thiolase"/>
</dbReference>
<organism evidence="2 3">
    <name type="scientific">Desulfosalsimonas propionicica</name>
    <dbReference type="NCBI Taxonomy" id="332175"/>
    <lineage>
        <taxon>Bacteria</taxon>
        <taxon>Pseudomonadati</taxon>
        <taxon>Thermodesulfobacteriota</taxon>
        <taxon>Desulfobacteria</taxon>
        <taxon>Desulfobacterales</taxon>
        <taxon>Desulfosalsimonadaceae</taxon>
        <taxon>Desulfosalsimonas</taxon>
    </lineage>
</organism>
<dbReference type="PIRSF" id="PIRSF000429">
    <property type="entry name" value="Ac-CoA_Ac_transf"/>
    <property type="match status" value="1"/>
</dbReference>
<dbReference type="Gene3D" id="3.40.47.10">
    <property type="match status" value="1"/>
</dbReference>